<keyword evidence="2 7" id="KW-0699">rRNA-binding</keyword>
<dbReference type="Proteomes" id="UP001151081">
    <property type="component" value="Unassembled WGS sequence"/>
</dbReference>
<evidence type="ECO:0000256" key="6">
    <source>
        <dbReference type="ARBA" id="ARBA00035136"/>
    </source>
</evidence>
<dbReference type="InterPro" id="IPR036510">
    <property type="entry name" value="Ribosomal_bS20_sf"/>
</dbReference>
<keyword evidence="5 7" id="KW-0687">Ribonucleoprotein</keyword>
<comment type="function">
    <text evidence="1 7">Binds directly to 16S ribosomal RNA.</text>
</comment>
<keyword evidence="4 7" id="KW-0689">Ribosomal protein</keyword>
<feature type="compositionally biased region" description="Basic residues" evidence="8">
    <location>
        <begin position="11"/>
        <end position="23"/>
    </location>
</feature>
<evidence type="ECO:0000256" key="5">
    <source>
        <dbReference type="ARBA" id="ARBA00023274"/>
    </source>
</evidence>
<evidence type="ECO:0000256" key="4">
    <source>
        <dbReference type="ARBA" id="ARBA00022980"/>
    </source>
</evidence>
<sequence>MANHASADKRNRQRIKRTARNRAAKSALRTELKKARASITATPADATKNVREAIGALDTAAHKGTIPRKRASRLQGRLARALHKAGKVA</sequence>
<dbReference type="SUPFAM" id="SSF46992">
    <property type="entry name" value="Ribosomal protein S20"/>
    <property type="match status" value="1"/>
</dbReference>
<dbReference type="GO" id="GO:0006412">
    <property type="term" value="P:translation"/>
    <property type="evidence" value="ECO:0007669"/>
    <property type="project" value="UniProtKB-UniRule"/>
</dbReference>
<dbReference type="AlphaFoldDB" id="A0A9X3X3T9"/>
<dbReference type="GO" id="GO:0005840">
    <property type="term" value="C:ribosome"/>
    <property type="evidence" value="ECO:0007669"/>
    <property type="project" value="UniProtKB-KW"/>
</dbReference>
<dbReference type="GO" id="GO:0019843">
    <property type="term" value="F:rRNA binding"/>
    <property type="evidence" value="ECO:0007669"/>
    <property type="project" value="UniProtKB-UniRule"/>
</dbReference>
<dbReference type="InterPro" id="IPR002583">
    <property type="entry name" value="Ribosomal_bS20"/>
</dbReference>
<dbReference type="EMBL" id="JAGTJJ010000003">
    <property type="protein sequence ID" value="MDC3980851.1"/>
    <property type="molecule type" value="Genomic_DNA"/>
</dbReference>
<dbReference type="RefSeq" id="WP_272419476.1">
    <property type="nucleotide sequence ID" value="NZ_JAGTJJ010000003.1"/>
</dbReference>
<dbReference type="GO" id="GO:1990904">
    <property type="term" value="C:ribonucleoprotein complex"/>
    <property type="evidence" value="ECO:0007669"/>
    <property type="project" value="UniProtKB-KW"/>
</dbReference>
<dbReference type="GO" id="GO:0003735">
    <property type="term" value="F:structural constituent of ribosome"/>
    <property type="evidence" value="ECO:0007669"/>
    <property type="project" value="InterPro"/>
</dbReference>
<protein>
    <recommendedName>
        <fullName evidence="6 7">Small ribosomal subunit protein bS20</fullName>
    </recommendedName>
</protein>
<evidence type="ECO:0000256" key="8">
    <source>
        <dbReference type="SAM" id="MobiDB-lite"/>
    </source>
</evidence>
<comment type="caution">
    <text evidence="9">The sequence shown here is derived from an EMBL/GenBank/DDBJ whole genome shotgun (WGS) entry which is preliminary data.</text>
</comment>
<evidence type="ECO:0000256" key="2">
    <source>
        <dbReference type="ARBA" id="ARBA00022730"/>
    </source>
</evidence>
<dbReference type="Pfam" id="PF01649">
    <property type="entry name" value="Ribosomal_S20p"/>
    <property type="match status" value="1"/>
</dbReference>
<name>A0A9X3X3T9_9BACT</name>
<evidence type="ECO:0000313" key="9">
    <source>
        <dbReference type="EMBL" id="MDC3980851.1"/>
    </source>
</evidence>
<accession>A0A9X3X3T9</accession>
<keyword evidence="3 7" id="KW-0694">RNA-binding</keyword>
<proteinExistence type="inferred from homology"/>
<keyword evidence="10" id="KW-1185">Reference proteome</keyword>
<evidence type="ECO:0000313" key="10">
    <source>
        <dbReference type="Proteomes" id="UP001151081"/>
    </source>
</evidence>
<gene>
    <name evidence="7 9" type="primary">rpsT</name>
    <name evidence="9" type="ORF">KEG57_10110</name>
</gene>
<comment type="similarity">
    <text evidence="7">Belongs to the bacterial ribosomal protein bS20 family.</text>
</comment>
<feature type="compositionally biased region" description="Basic and acidic residues" evidence="8">
    <location>
        <begin position="1"/>
        <end position="10"/>
    </location>
</feature>
<dbReference type="NCBIfam" id="TIGR00029">
    <property type="entry name" value="S20"/>
    <property type="match status" value="1"/>
</dbReference>
<evidence type="ECO:0000256" key="1">
    <source>
        <dbReference type="ARBA" id="ARBA00003134"/>
    </source>
</evidence>
<organism evidence="9 10">
    <name type="scientific">Polyangium jinanense</name>
    <dbReference type="NCBI Taxonomy" id="2829994"/>
    <lineage>
        <taxon>Bacteria</taxon>
        <taxon>Pseudomonadati</taxon>
        <taxon>Myxococcota</taxon>
        <taxon>Polyangia</taxon>
        <taxon>Polyangiales</taxon>
        <taxon>Polyangiaceae</taxon>
        <taxon>Polyangium</taxon>
    </lineage>
</organism>
<reference evidence="9 10" key="1">
    <citation type="submission" date="2021-04" db="EMBL/GenBank/DDBJ databases">
        <title>Genome analysis of Polyangium sp.</title>
        <authorList>
            <person name="Li Y."/>
            <person name="Wang J."/>
        </authorList>
    </citation>
    <scope>NUCLEOTIDE SEQUENCE [LARGE SCALE GENOMIC DNA]</scope>
    <source>
        <strain evidence="9 10">SDU14</strain>
    </source>
</reference>
<dbReference type="Gene3D" id="1.20.58.110">
    <property type="entry name" value="Ribosomal protein S20"/>
    <property type="match status" value="1"/>
</dbReference>
<feature type="region of interest" description="Disordered" evidence="8">
    <location>
        <begin position="1"/>
        <end position="30"/>
    </location>
</feature>
<dbReference type="HAMAP" id="MF_00500">
    <property type="entry name" value="Ribosomal_bS20"/>
    <property type="match status" value="1"/>
</dbReference>
<evidence type="ECO:0000256" key="3">
    <source>
        <dbReference type="ARBA" id="ARBA00022884"/>
    </source>
</evidence>
<evidence type="ECO:0000256" key="7">
    <source>
        <dbReference type="HAMAP-Rule" id="MF_00500"/>
    </source>
</evidence>